<dbReference type="EMBL" id="JACXSI010000031">
    <property type="protein sequence ID" value="MBD3109262.1"/>
    <property type="molecule type" value="Genomic_DNA"/>
</dbReference>
<protein>
    <recommendedName>
        <fullName evidence="3">Calcineurin-like phosphoesterase domain-containing protein</fullName>
    </recommendedName>
</protein>
<comment type="caution">
    <text evidence="1">The sequence shown here is derived from an EMBL/GenBank/DDBJ whole genome shotgun (WGS) entry which is preliminary data.</text>
</comment>
<sequence length="50" mass="5968">MNNDRIAMLADVHGNTSALKAVVEDCVLQRLNEQYSYKQEVIEFFRKRHW</sequence>
<reference evidence="1" key="1">
    <citation type="submission" date="2020-09" db="EMBL/GenBank/DDBJ databases">
        <title>Bacillus faecalis sp. nov., a moderately halophilic bacterium isolated from cow faeces.</title>
        <authorList>
            <person name="Jiang L."/>
            <person name="Lee J."/>
        </authorList>
    </citation>
    <scope>NUCLEOTIDE SEQUENCE</scope>
    <source>
        <strain evidence="1">AGMB 02131</strain>
    </source>
</reference>
<dbReference type="AlphaFoldDB" id="A0A927CWX6"/>
<gene>
    <name evidence="1" type="ORF">IEO70_12985</name>
</gene>
<name>A0A927CWX6_9BACI</name>
<evidence type="ECO:0008006" key="3">
    <source>
        <dbReference type="Google" id="ProtNLM"/>
    </source>
</evidence>
<dbReference type="InterPro" id="IPR029052">
    <property type="entry name" value="Metallo-depent_PP-like"/>
</dbReference>
<proteinExistence type="predicted"/>
<keyword evidence="2" id="KW-1185">Reference proteome</keyword>
<organism evidence="1 2">
    <name type="scientific">Peribacillus faecalis</name>
    <dbReference type="NCBI Taxonomy" id="2772559"/>
    <lineage>
        <taxon>Bacteria</taxon>
        <taxon>Bacillati</taxon>
        <taxon>Bacillota</taxon>
        <taxon>Bacilli</taxon>
        <taxon>Bacillales</taxon>
        <taxon>Bacillaceae</taxon>
        <taxon>Peribacillus</taxon>
    </lineage>
</organism>
<dbReference type="SUPFAM" id="SSF56300">
    <property type="entry name" value="Metallo-dependent phosphatases"/>
    <property type="match status" value="1"/>
</dbReference>
<evidence type="ECO:0000313" key="1">
    <source>
        <dbReference type="EMBL" id="MBD3109262.1"/>
    </source>
</evidence>
<dbReference type="Proteomes" id="UP000602076">
    <property type="component" value="Unassembled WGS sequence"/>
</dbReference>
<evidence type="ECO:0000313" key="2">
    <source>
        <dbReference type="Proteomes" id="UP000602076"/>
    </source>
</evidence>
<dbReference type="RefSeq" id="WP_190998801.1">
    <property type="nucleotide sequence ID" value="NZ_JACXSI010000031.1"/>
</dbReference>
<accession>A0A927CWX6</accession>